<name>A0AAW2JGA5_SESRA</name>
<dbReference type="AlphaFoldDB" id="A0AAW2JGA5"/>
<proteinExistence type="predicted"/>
<dbReference type="EMBL" id="JACGWJ010000334">
    <property type="protein sequence ID" value="KAL0293256.1"/>
    <property type="molecule type" value="Genomic_DNA"/>
</dbReference>
<comment type="caution">
    <text evidence="2">The sequence shown here is derived from an EMBL/GenBank/DDBJ whole genome shotgun (WGS) entry which is preliminary data.</text>
</comment>
<gene>
    <name evidence="2" type="ORF">Sradi_6948700</name>
</gene>
<reference evidence="2" key="2">
    <citation type="journal article" date="2024" name="Plant">
        <title>Genomic evolution and insights into agronomic trait innovations of Sesamum species.</title>
        <authorList>
            <person name="Miao H."/>
            <person name="Wang L."/>
            <person name="Qu L."/>
            <person name="Liu H."/>
            <person name="Sun Y."/>
            <person name="Le M."/>
            <person name="Wang Q."/>
            <person name="Wei S."/>
            <person name="Zheng Y."/>
            <person name="Lin W."/>
            <person name="Duan Y."/>
            <person name="Cao H."/>
            <person name="Xiong S."/>
            <person name="Wang X."/>
            <person name="Wei L."/>
            <person name="Li C."/>
            <person name="Ma Q."/>
            <person name="Ju M."/>
            <person name="Zhao R."/>
            <person name="Li G."/>
            <person name="Mu C."/>
            <person name="Tian Q."/>
            <person name="Mei H."/>
            <person name="Zhang T."/>
            <person name="Gao T."/>
            <person name="Zhang H."/>
        </authorList>
    </citation>
    <scope>NUCLEOTIDE SEQUENCE</scope>
    <source>
        <strain evidence="2">G02</strain>
    </source>
</reference>
<organism evidence="2">
    <name type="scientific">Sesamum radiatum</name>
    <name type="common">Black benniseed</name>
    <dbReference type="NCBI Taxonomy" id="300843"/>
    <lineage>
        <taxon>Eukaryota</taxon>
        <taxon>Viridiplantae</taxon>
        <taxon>Streptophyta</taxon>
        <taxon>Embryophyta</taxon>
        <taxon>Tracheophyta</taxon>
        <taxon>Spermatophyta</taxon>
        <taxon>Magnoliopsida</taxon>
        <taxon>eudicotyledons</taxon>
        <taxon>Gunneridae</taxon>
        <taxon>Pentapetalae</taxon>
        <taxon>asterids</taxon>
        <taxon>lamiids</taxon>
        <taxon>Lamiales</taxon>
        <taxon>Pedaliaceae</taxon>
        <taxon>Sesamum</taxon>
    </lineage>
</organism>
<evidence type="ECO:0000313" key="2">
    <source>
        <dbReference type="EMBL" id="KAL0293256.1"/>
    </source>
</evidence>
<feature type="region of interest" description="Disordered" evidence="1">
    <location>
        <begin position="1"/>
        <end position="20"/>
    </location>
</feature>
<reference evidence="2" key="1">
    <citation type="submission" date="2020-06" db="EMBL/GenBank/DDBJ databases">
        <authorList>
            <person name="Li T."/>
            <person name="Hu X."/>
            <person name="Zhang T."/>
            <person name="Song X."/>
            <person name="Zhang H."/>
            <person name="Dai N."/>
            <person name="Sheng W."/>
            <person name="Hou X."/>
            <person name="Wei L."/>
        </authorList>
    </citation>
    <scope>NUCLEOTIDE SEQUENCE</scope>
    <source>
        <strain evidence="2">G02</strain>
        <tissue evidence="2">Leaf</tissue>
    </source>
</reference>
<evidence type="ECO:0000256" key="1">
    <source>
        <dbReference type="SAM" id="MobiDB-lite"/>
    </source>
</evidence>
<protein>
    <submittedName>
        <fullName evidence="2">Uncharacterized protein</fullName>
    </submittedName>
</protein>
<accession>A0AAW2JGA5</accession>
<sequence length="61" mass="5960">MSGMSAEVSGGTPEESPLAAIGTPSSLVVCPPSLGTFPSTDSVAAAGGTAHFNLHFAKEAI</sequence>